<dbReference type="PANTHER" id="PTHR36180">
    <property type="entry name" value="DNA-BINDING PROTEIN-RELATED-RELATED"/>
    <property type="match status" value="1"/>
</dbReference>
<dbReference type="OrthoDB" id="9812611at2"/>
<dbReference type="Proteomes" id="UP000249754">
    <property type="component" value="Unassembled WGS sequence"/>
</dbReference>
<comment type="caution">
    <text evidence="3">The sequence shown here is derived from an EMBL/GenBank/DDBJ whole genome shotgun (WGS) entry which is preliminary data.</text>
</comment>
<dbReference type="PANTHER" id="PTHR36180:SF1">
    <property type="entry name" value="ANTA_ANTB ANTIREPRESSOR DOMAIN-CONTAINING PROTEIN"/>
    <property type="match status" value="1"/>
</dbReference>
<dbReference type="AlphaFoldDB" id="A0A327S9G7"/>
<sequence>MTNELIKITDNNGEQVVSARDLYNYLESKERFSIWIDRMFQYGFIENQDFTSVQNYTVVNNGAKREVDDYALTLDTAKEISMLQRTDKGKQARQYFIACEKAALAIQTRPLSRKELAQMVIDAENLNEGLKNQLTLQEPKVIFANAVSASKTSLLVGELAKILKQNGIDIGQNRFFIWLRENGWLIKRNGSDYNMPTQESMNRKFFEIKETVISHADGHTSISKTPKVTGLGQVYFVNKLLELNAVKSC</sequence>
<evidence type="ECO:0000313" key="4">
    <source>
        <dbReference type="Proteomes" id="UP000249754"/>
    </source>
</evidence>
<dbReference type="InterPro" id="IPR005039">
    <property type="entry name" value="Ant_C"/>
</dbReference>
<evidence type="ECO:0000313" key="3">
    <source>
        <dbReference type="EMBL" id="RAJ24293.1"/>
    </source>
</evidence>
<dbReference type="PROSITE" id="PS00018">
    <property type="entry name" value="EF_HAND_1"/>
    <property type="match status" value="1"/>
</dbReference>
<protein>
    <submittedName>
        <fullName evidence="3">Anti-repressor protein</fullName>
    </submittedName>
</protein>
<gene>
    <name evidence="3" type="ORF">LY11_04466</name>
</gene>
<reference evidence="3 4" key="1">
    <citation type="submission" date="2018-06" db="EMBL/GenBank/DDBJ databases">
        <title>Genomic Encyclopedia of Archaeal and Bacterial Type Strains, Phase II (KMG-II): from individual species to whole genera.</title>
        <authorList>
            <person name="Goeker M."/>
        </authorList>
    </citation>
    <scope>NUCLEOTIDE SEQUENCE [LARGE SCALE GENOMIC DNA]</scope>
    <source>
        <strain evidence="3 4">DSM 14825</strain>
    </source>
</reference>
<evidence type="ECO:0000259" key="2">
    <source>
        <dbReference type="Pfam" id="PF08346"/>
    </source>
</evidence>
<name>A0A327S9G7_9SPHI</name>
<evidence type="ECO:0000259" key="1">
    <source>
        <dbReference type="Pfam" id="PF03374"/>
    </source>
</evidence>
<dbReference type="RefSeq" id="WP_111635808.1">
    <property type="nucleotide sequence ID" value="NZ_QLLR01000032.1"/>
</dbReference>
<organism evidence="3 4">
    <name type="scientific">Pedobacter cryoconitis</name>
    <dbReference type="NCBI Taxonomy" id="188932"/>
    <lineage>
        <taxon>Bacteria</taxon>
        <taxon>Pseudomonadati</taxon>
        <taxon>Bacteroidota</taxon>
        <taxon>Sphingobacteriia</taxon>
        <taxon>Sphingobacteriales</taxon>
        <taxon>Sphingobacteriaceae</taxon>
        <taxon>Pedobacter</taxon>
    </lineage>
</organism>
<feature type="domain" description="AntA/AntB antirepressor" evidence="2">
    <location>
        <begin position="17"/>
        <end position="86"/>
    </location>
</feature>
<dbReference type="EMBL" id="QLLR01000032">
    <property type="protein sequence ID" value="RAJ24293.1"/>
    <property type="molecule type" value="Genomic_DNA"/>
</dbReference>
<dbReference type="GO" id="GO:0003677">
    <property type="term" value="F:DNA binding"/>
    <property type="evidence" value="ECO:0007669"/>
    <property type="project" value="InterPro"/>
</dbReference>
<dbReference type="Pfam" id="PF03374">
    <property type="entry name" value="ANT"/>
    <property type="match status" value="1"/>
</dbReference>
<feature type="domain" description="Antirepressor protein C-terminal" evidence="1">
    <location>
        <begin position="132"/>
        <end position="241"/>
    </location>
</feature>
<dbReference type="InterPro" id="IPR018247">
    <property type="entry name" value="EF_Hand_1_Ca_BS"/>
</dbReference>
<proteinExistence type="predicted"/>
<accession>A0A327S9G7</accession>
<dbReference type="InterPro" id="IPR013557">
    <property type="entry name" value="AntA/B_antirep"/>
</dbReference>
<dbReference type="Pfam" id="PF08346">
    <property type="entry name" value="AntA"/>
    <property type="match status" value="1"/>
</dbReference>